<evidence type="ECO:0000313" key="4">
    <source>
        <dbReference type="EMBL" id="PMC55291.1"/>
    </source>
</evidence>
<proteinExistence type="predicted"/>
<keyword evidence="5" id="KW-1185">Reference proteome</keyword>
<dbReference type="Proteomes" id="UP000186260">
    <property type="component" value="Chromosome"/>
</dbReference>
<dbReference type="EMBL" id="PNGY01000001">
    <property type="protein sequence ID" value="PMC55291.1"/>
    <property type="molecule type" value="Genomic_DNA"/>
</dbReference>
<dbReference type="EMBL" id="CP019058">
    <property type="protein sequence ID" value="APW18194.1"/>
    <property type="molecule type" value="Genomic_DNA"/>
</dbReference>
<evidence type="ECO:0000313" key="5">
    <source>
        <dbReference type="Proteomes" id="UP000186260"/>
    </source>
</evidence>
<organism evidence="4 6">
    <name type="scientific">Gardnerella swidsinskii</name>
    <dbReference type="NCBI Taxonomy" id="2792979"/>
    <lineage>
        <taxon>Bacteria</taxon>
        <taxon>Bacillati</taxon>
        <taxon>Actinomycetota</taxon>
        <taxon>Actinomycetes</taxon>
        <taxon>Bifidobacteriales</taxon>
        <taxon>Bifidobacteriaceae</taxon>
        <taxon>Gardnerella</taxon>
    </lineage>
</organism>
<gene>
    <name evidence="3" type="ORF">BVL65_00810</name>
    <name evidence="4" type="ORF">CJ213_04155</name>
</gene>
<dbReference type="Proteomes" id="UP000235293">
    <property type="component" value="Unassembled WGS sequence"/>
</dbReference>
<feature type="transmembrane region" description="Helical" evidence="2">
    <location>
        <begin position="258"/>
        <end position="279"/>
    </location>
</feature>
<evidence type="ECO:0000256" key="2">
    <source>
        <dbReference type="SAM" id="Phobius"/>
    </source>
</evidence>
<keyword evidence="2" id="KW-1133">Transmembrane helix</keyword>
<dbReference type="RefSeq" id="WP_064621457.1">
    <property type="nucleotide sequence ID" value="NZ_CP019058.1"/>
</dbReference>
<keyword evidence="2" id="KW-0812">Transmembrane</keyword>
<feature type="region of interest" description="Disordered" evidence="1">
    <location>
        <begin position="320"/>
        <end position="354"/>
    </location>
</feature>
<evidence type="ECO:0000313" key="6">
    <source>
        <dbReference type="Proteomes" id="UP000235293"/>
    </source>
</evidence>
<feature type="region of interest" description="Disordered" evidence="1">
    <location>
        <begin position="197"/>
        <end position="220"/>
    </location>
</feature>
<feature type="region of interest" description="Disordered" evidence="1">
    <location>
        <begin position="432"/>
        <end position="598"/>
    </location>
</feature>
<feature type="compositionally biased region" description="Low complexity" evidence="1">
    <location>
        <begin position="438"/>
        <end position="447"/>
    </location>
</feature>
<sequence length="598" mass="65869">MTNIEDASDIEGRPMRRPMRRLTLRSKIMRGVVAPFFALLAVLSVVLGVANATFWKPSNVVIAYANVSGTRYIVTDPGVLNLVDNRVRISVAALHTRKPICVAVGLTKDVRGWVAGSPVQRITGLRDWNNLSVSEVSGKTSVQAGDSVDIKDPDVKFQESNLWPIVTCQLGLAKLAINTADYVQSSGSASYDHAVASGTMPKSGTRASKSNSHDASSSSLRSQAARRVLLIDLGDNVPEASVELRWRRNQIPDFATPLYFVGVLFAVLAILSATIFAMAPHRRRNKQLIASRSGVLAVKSAQRDEVTFAEAISGTMSGIFGHKRHKKDSGSHARHGDHARRRKDSMQSGDSNGMQTRIASASTAVASTDSLAETTVIAQDEMLAFATRFMQQHDDNSYLDDLDNADDEFNDLHNQDAAANGEDLANAEDIGNAKYSGNSAESANSENKQYKRNSQNIKTPRNKKKSYASASDGNSLNDYKNKRQQQNKYAQQNNKRRNRQNDRNNANNSEKFAKKRLETVKPSDSNSKISHESSKKKLNEHENYRNSESNKRQNSSKNSNDKQSRIKRNGFRGDGGNGRYRKNGKGYRGNSSSERGNE</sequence>
<name>A0A9X7FG05_9BIFI</name>
<evidence type="ECO:0000256" key="1">
    <source>
        <dbReference type="SAM" id="MobiDB-lite"/>
    </source>
</evidence>
<evidence type="ECO:0000313" key="3">
    <source>
        <dbReference type="EMBL" id="APW18194.1"/>
    </source>
</evidence>
<reference evidence="5" key="1">
    <citation type="submission" date="2017-01" db="EMBL/GenBank/DDBJ databases">
        <title>Gardnerella vaginalis bacteremia associated with severe acute encephalopathy in a young female patient: Case Report and characterization of the isolate.</title>
        <authorList>
            <person name="Tankovic J."/>
            <person name="Timinskas A."/>
            <person name="Zilnyte M."/>
            <person name="Janulaitiene M."/>
            <person name="Zvirbliene A."/>
            <person name="Pleckaityte M."/>
        </authorList>
    </citation>
    <scope>NUCLEOTIDE SEQUENCE [LARGE SCALE GENOMIC DNA]</scope>
    <source>
        <strain evidence="5">GV37</strain>
    </source>
</reference>
<reference evidence="4 6" key="3">
    <citation type="submission" date="2017-09" db="EMBL/GenBank/DDBJ databases">
        <title>Bacterial strain isolated from the female urinary microbiota.</title>
        <authorList>
            <person name="Thomas-White K."/>
            <person name="Kumar N."/>
            <person name="Forster S."/>
            <person name="Putonti C."/>
            <person name="Lawley T."/>
            <person name="Wolfe A.J."/>
        </authorList>
    </citation>
    <scope>NUCLEOTIDE SEQUENCE [LARGE SCALE GENOMIC DNA]</scope>
    <source>
        <strain evidence="4 6">UMB0411</strain>
    </source>
</reference>
<protein>
    <submittedName>
        <fullName evidence="4">Uncharacterized protein</fullName>
    </submittedName>
</protein>
<feature type="compositionally biased region" description="Basic and acidic residues" evidence="1">
    <location>
        <begin position="529"/>
        <end position="551"/>
    </location>
</feature>
<keyword evidence="2" id="KW-0472">Membrane</keyword>
<reference evidence="3" key="4">
    <citation type="journal article" date="2021" name="Pathogens">
        <title>Discrimination of Gardnerella Species by Combining MALDI-TOF Protein Profile, Chaperonin cpn60 Sequences, and Phenotypic Characteristics.</title>
        <authorList>
            <person name="Bulavaite A."/>
            <person name="Maier T."/>
            <person name="Pleckaityte M."/>
        </authorList>
    </citation>
    <scope>NUCLEOTIDE SEQUENCE</scope>
    <source>
        <strain evidence="3">GV37</strain>
    </source>
</reference>
<reference evidence="3" key="2">
    <citation type="submission" date="2017-01" db="EMBL/GenBank/DDBJ databases">
        <authorList>
            <person name="Timinskas A."/>
        </authorList>
    </citation>
    <scope>NUCLEOTIDE SEQUENCE</scope>
    <source>
        <strain evidence="3">GV37</strain>
    </source>
</reference>
<accession>A0A9X7FG05</accession>
<feature type="compositionally biased region" description="Low complexity" evidence="1">
    <location>
        <begin position="206"/>
        <end position="220"/>
    </location>
</feature>
<feature type="compositionally biased region" description="Basic and acidic residues" evidence="1">
    <location>
        <begin position="511"/>
        <end position="521"/>
    </location>
</feature>
<feature type="compositionally biased region" description="Low complexity" evidence="1">
    <location>
        <begin position="484"/>
        <end position="493"/>
    </location>
</feature>
<dbReference type="AlphaFoldDB" id="A0A9X7FG05"/>